<reference evidence="1" key="1">
    <citation type="journal article" date="2020" name="mSystems">
        <title>Genome- and Community-Level Interaction Insights into Carbon Utilization and Element Cycling Functions of Hydrothermarchaeota in Hydrothermal Sediment.</title>
        <authorList>
            <person name="Zhou Z."/>
            <person name="Liu Y."/>
            <person name="Xu W."/>
            <person name="Pan J."/>
            <person name="Luo Z.H."/>
            <person name="Li M."/>
        </authorList>
    </citation>
    <scope>NUCLEOTIDE SEQUENCE [LARGE SCALE GENOMIC DNA]</scope>
    <source>
        <strain evidence="1">SpSt-477</strain>
    </source>
</reference>
<protein>
    <submittedName>
        <fullName evidence="1">DUF29 domain-containing protein</fullName>
    </submittedName>
</protein>
<name>A0A7C4MM63_9BACT</name>
<dbReference type="AlphaFoldDB" id="A0A7C4MM63"/>
<sequence>MNNLYEQDFYQWTIEQANLLRTGALSQVDIKNLIEEVESMGKSQKKELLSRLTVLLIHLLKWDFQVERRGKSCLKTIATQRTELEILLLDNPSLKHELITFLQKSYPLARRQAATETGLPESTFPDICQYTVEQIMGW</sequence>
<accession>A0A7C4MM63</accession>
<dbReference type="Gene3D" id="1.20.1220.20">
    <property type="entry name" value="Uncharcterised protein PF01724"/>
    <property type="match status" value="1"/>
</dbReference>
<comment type="caution">
    <text evidence="1">The sequence shown here is derived from an EMBL/GenBank/DDBJ whole genome shotgun (WGS) entry which is preliminary data.</text>
</comment>
<dbReference type="Pfam" id="PF01724">
    <property type="entry name" value="DUF29"/>
    <property type="match status" value="1"/>
</dbReference>
<evidence type="ECO:0000313" key="1">
    <source>
        <dbReference type="EMBL" id="HGU32183.1"/>
    </source>
</evidence>
<dbReference type="EMBL" id="DSUH01000111">
    <property type="protein sequence ID" value="HGU32183.1"/>
    <property type="molecule type" value="Genomic_DNA"/>
</dbReference>
<dbReference type="PANTHER" id="PTHR34235">
    <property type="entry name" value="SLR1203 PROTEIN-RELATED"/>
    <property type="match status" value="1"/>
</dbReference>
<dbReference type="InterPro" id="IPR002636">
    <property type="entry name" value="DUF29"/>
</dbReference>
<gene>
    <name evidence="1" type="ORF">ENS29_04930</name>
</gene>
<proteinExistence type="predicted"/>
<organism evidence="1">
    <name type="scientific">Desulfatirhabdium butyrativorans</name>
    <dbReference type="NCBI Taxonomy" id="340467"/>
    <lineage>
        <taxon>Bacteria</taxon>
        <taxon>Pseudomonadati</taxon>
        <taxon>Thermodesulfobacteriota</taxon>
        <taxon>Desulfobacteria</taxon>
        <taxon>Desulfobacterales</taxon>
        <taxon>Desulfatirhabdiaceae</taxon>
        <taxon>Desulfatirhabdium</taxon>
    </lineage>
</organism>